<evidence type="ECO:0000313" key="3">
    <source>
        <dbReference type="EMBL" id="MCU6791181.1"/>
    </source>
</evidence>
<dbReference type="PANTHER" id="PTHR12128:SF66">
    <property type="entry name" value="4-HYDROXY-2-OXOGLUTARATE ALDOLASE, MITOCHONDRIAL"/>
    <property type="match status" value="1"/>
</dbReference>
<dbReference type="EMBL" id="JAOQIO010000007">
    <property type="protein sequence ID" value="MCU6791181.1"/>
    <property type="molecule type" value="Genomic_DNA"/>
</dbReference>
<sequence>MSVKAKEVPNGVWPVMLTPYTKDNEVDYNALEQLIDWYIKNGVHGLFAVCQSSDMVQLSLAERIEVARFVKEKAAGRVPVVASGHVSESFQQQLEEIKQISATGVDAFVLVTNRLAQEHEDDEVWKANAEKILAQFPDVDFGLYECPNPYHRLMSPELMKWCGETGRFGFMKECSNNIEQIKAKIKAAEGTPLKVFVANNPHVLETMQAGGAGYSGMLATFQPNLYSWLTDNWDKEPEKAELIQNYLGASCLFEGRHYHIATRYYLQLEGLDITLKARTKKASDFKVTHEREVEQYRKFNQYVTQTILN</sequence>
<evidence type="ECO:0000256" key="2">
    <source>
        <dbReference type="ARBA" id="ARBA00023239"/>
    </source>
</evidence>
<dbReference type="InterPro" id="IPR002220">
    <property type="entry name" value="DapA-like"/>
</dbReference>
<organism evidence="3 4">
    <name type="scientific">Paenibacillus baimaensis</name>
    <dbReference type="NCBI Taxonomy" id="2982185"/>
    <lineage>
        <taxon>Bacteria</taxon>
        <taxon>Bacillati</taxon>
        <taxon>Bacillota</taxon>
        <taxon>Bacilli</taxon>
        <taxon>Bacillales</taxon>
        <taxon>Paenibacillaceae</taxon>
        <taxon>Paenibacillus</taxon>
    </lineage>
</organism>
<evidence type="ECO:0000313" key="4">
    <source>
        <dbReference type="Proteomes" id="UP001652445"/>
    </source>
</evidence>
<dbReference type="PANTHER" id="PTHR12128">
    <property type="entry name" value="DIHYDRODIPICOLINATE SYNTHASE"/>
    <property type="match status" value="1"/>
</dbReference>
<dbReference type="Pfam" id="PF00701">
    <property type="entry name" value="DHDPS"/>
    <property type="match status" value="1"/>
</dbReference>
<gene>
    <name evidence="3" type="ORF">OB236_03460</name>
</gene>
<dbReference type="RefSeq" id="WP_262682755.1">
    <property type="nucleotide sequence ID" value="NZ_JAOQIO010000007.1"/>
</dbReference>
<dbReference type="InterPro" id="IPR013785">
    <property type="entry name" value="Aldolase_TIM"/>
</dbReference>
<keyword evidence="4" id="KW-1185">Reference proteome</keyword>
<keyword evidence="2" id="KW-0456">Lyase</keyword>
<name>A0ABT2UAH3_9BACL</name>
<protein>
    <submittedName>
        <fullName evidence="3">Dihydrodipicolinate synthase family protein</fullName>
    </submittedName>
</protein>
<comment type="similarity">
    <text evidence="1">Belongs to the DapA family.</text>
</comment>
<accession>A0ABT2UAH3</accession>
<reference evidence="3 4" key="1">
    <citation type="submission" date="2022-09" db="EMBL/GenBank/DDBJ databases">
        <authorList>
            <person name="Han X.L."/>
            <person name="Wang Q."/>
            <person name="Lu T."/>
        </authorList>
    </citation>
    <scope>NUCLEOTIDE SEQUENCE [LARGE SCALE GENOMIC DNA]</scope>
    <source>
        <strain evidence="3 4">WQ 127069</strain>
    </source>
</reference>
<dbReference type="Proteomes" id="UP001652445">
    <property type="component" value="Unassembled WGS sequence"/>
</dbReference>
<evidence type="ECO:0000256" key="1">
    <source>
        <dbReference type="ARBA" id="ARBA00007592"/>
    </source>
</evidence>
<proteinExistence type="inferred from homology"/>
<dbReference type="Gene3D" id="3.20.20.70">
    <property type="entry name" value="Aldolase class I"/>
    <property type="match status" value="1"/>
</dbReference>
<comment type="caution">
    <text evidence="3">The sequence shown here is derived from an EMBL/GenBank/DDBJ whole genome shotgun (WGS) entry which is preliminary data.</text>
</comment>
<dbReference type="SMART" id="SM01130">
    <property type="entry name" value="DHDPS"/>
    <property type="match status" value="1"/>
</dbReference>
<dbReference type="SUPFAM" id="SSF51569">
    <property type="entry name" value="Aldolase"/>
    <property type="match status" value="1"/>
</dbReference>
<dbReference type="CDD" id="cd00408">
    <property type="entry name" value="DHDPS-like"/>
    <property type="match status" value="1"/>
</dbReference>